<sequence>MENEKILITEELYASYKTLLFTLAYRMLGSVMDAEDIVQEAFLSLQGKEAERISNVKAYLCKIATNRCIDRLRSAQRQREVYVGPWLPEPLVADWAGDVEVSAGSGFGSGSLEDDPYQAYARHESVSTAYLLLLQQLSSVERAVFLLREVLQYDYDEIADIVGKSSANCRQIFHRAKRGIQPEEERNSPSAGVPAAPGHQQLVEQFTAALTNGDIGKLLHLLSPGAALLSDGGGKVTAAVNPIIGAARISGFLQGVLKKLDPASLSYRLALVGGQLGLVTYTDGTPSGVFSFRAEQGRIANIYVVVNPDKLTGVT</sequence>
<dbReference type="NCBIfam" id="NF007214">
    <property type="entry name" value="PRK09636.1"/>
    <property type="match status" value="1"/>
</dbReference>
<protein>
    <submittedName>
        <fullName evidence="4">Sigma-70 family RNA polymerase sigma factor</fullName>
    </submittedName>
</protein>
<feature type="domain" description="RNA polymerase sigma factor 70 region 4 type 2" evidence="3">
    <location>
        <begin position="129"/>
        <end position="178"/>
    </location>
</feature>
<name>A0ABW9XRR6_9BACL</name>
<accession>A0ABW9XRR6</accession>
<dbReference type="InterPro" id="IPR013249">
    <property type="entry name" value="RNA_pol_sigma70_r4_t2"/>
</dbReference>
<dbReference type="SUPFAM" id="SSF54427">
    <property type="entry name" value="NTF2-like"/>
    <property type="match status" value="1"/>
</dbReference>
<dbReference type="Pfam" id="PF08281">
    <property type="entry name" value="Sigma70_r4_2"/>
    <property type="match status" value="1"/>
</dbReference>
<dbReference type="InterPro" id="IPR032710">
    <property type="entry name" value="NTF2-like_dom_sf"/>
</dbReference>
<dbReference type="SUPFAM" id="SSF88946">
    <property type="entry name" value="Sigma2 domain of RNA polymerase sigma factors"/>
    <property type="match status" value="1"/>
</dbReference>
<organism evidence="4 5">
    <name type="scientific">Paenibacillus glycinis</name>
    <dbReference type="NCBI Taxonomy" id="2697035"/>
    <lineage>
        <taxon>Bacteria</taxon>
        <taxon>Bacillati</taxon>
        <taxon>Bacillota</taxon>
        <taxon>Bacilli</taxon>
        <taxon>Bacillales</taxon>
        <taxon>Paenibacillaceae</taxon>
        <taxon>Paenibacillus</taxon>
    </lineage>
</organism>
<dbReference type="InterPro" id="IPR036388">
    <property type="entry name" value="WH-like_DNA-bd_sf"/>
</dbReference>
<dbReference type="SUPFAM" id="SSF88659">
    <property type="entry name" value="Sigma3 and sigma4 domains of RNA polymerase sigma factors"/>
    <property type="match status" value="1"/>
</dbReference>
<dbReference type="PANTHER" id="PTHR30173:SF36">
    <property type="entry name" value="ECF RNA POLYMERASE SIGMA FACTOR SIGJ"/>
    <property type="match status" value="1"/>
</dbReference>
<dbReference type="NCBIfam" id="TIGR02937">
    <property type="entry name" value="sigma70-ECF"/>
    <property type="match status" value="1"/>
</dbReference>
<dbReference type="InterPro" id="IPR007627">
    <property type="entry name" value="RNA_pol_sigma70_r2"/>
</dbReference>
<dbReference type="InterPro" id="IPR052704">
    <property type="entry name" value="ECF_Sigma-70_Domain"/>
</dbReference>
<dbReference type="Proteomes" id="UP000665561">
    <property type="component" value="Unassembled WGS sequence"/>
</dbReference>
<keyword evidence="5" id="KW-1185">Reference proteome</keyword>
<comment type="subunit">
    <text evidence="1">Interacts transiently with the RNA polymerase catalytic core formed by RpoA, RpoB, RpoC and RpoZ (2 alpha, 1 beta, 1 beta' and 1 omega subunit) to form the RNA polymerase holoenzyme that can initiate transcription.</text>
</comment>
<evidence type="ECO:0000259" key="3">
    <source>
        <dbReference type="Pfam" id="PF08281"/>
    </source>
</evidence>
<evidence type="ECO:0000256" key="1">
    <source>
        <dbReference type="ARBA" id="ARBA00011344"/>
    </source>
</evidence>
<evidence type="ECO:0000313" key="5">
    <source>
        <dbReference type="Proteomes" id="UP000665561"/>
    </source>
</evidence>
<dbReference type="InterPro" id="IPR013325">
    <property type="entry name" value="RNA_pol_sigma_r2"/>
</dbReference>
<reference evidence="4 5" key="1">
    <citation type="submission" date="2020-01" db="EMBL/GenBank/DDBJ databases">
        <title>Paenibacillus soybeanensis sp. nov. isolated from the nodules of soybean (Glycine max(L.) Merr).</title>
        <authorList>
            <person name="Wang H."/>
        </authorList>
    </citation>
    <scope>NUCLEOTIDE SEQUENCE [LARGE SCALE GENOMIC DNA]</scope>
    <source>
        <strain evidence="4 5">T1</strain>
    </source>
</reference>
<dbReference type="InterPro" id="IPR014284">
    <property type="entry name" value="RNA_pol_sigma-70_dom"/>
</dbReference>
<evidence type="ECO:0000313" key="4">
    <source>
        <dbReference type="EMBL" id="NBD25251.1"/>
    </source>
</evidence>
<dbReference type="Gene3D" id="1.10.10.10">
    <property type="entry name" value="Winged helix-like DNA-binding domain superfamily/Winged helix DNA-binding domain"/>
    <property type="match status" value="1"/>
</dbReference>
<gene>
    <name evidence="4" type="ORF">GT019_15310</name>
</gene>
<feature type="domain" description="RNA polymerase sigma-70 region 2" evidence="2">
    <location>
        <begin position="12"/>
        <end position="77"/>
    </location>
</feature>
<dbReference type="Gene3D" id="1.10.1740.10">
    <property type="match status" value="1"/>
</dbReference>
<dbReference type="PANTHER" id="PTHR30173">
    <property type="entry name" value="SIGMA 19 FACTOR"/>
    <property type="match status" value="1"/>
</dbReference>
<dbReference type="Pfam" id="PF04542">
    <property type="entry name" value="Sigma70_r2"/>
    <property type="match status" value="1"/>
</dbReference>
<dbReference type="InterPro" id="IPR013324">
    <property type="entry name" value="RNA_pol_sigma_r3/r4-like"/>
</dbReference>
<dbReference type="EMBL" id="JAAAMV010000011">
    <property type="protein sequence ID" value="NBD25251.1"/>
    <property type="molecule type" value="Genomic_DNA"/>
</dbReference>
<evidence type="ECO:0000259" key="2">
    <source>
        <dbReference type="Pfam" id="PF04542"/>
    </source>
</evidence>
<comment type="caution">
    <text evidence="4">The sequence shown here is derived from an EMBL/GenBank/DDBJ whole genome shotgun (WGS) entry which is preliminary data.</text>
</comment>
<dbReference type="Gene3D" id="3.10.450.50">
    <property type="match status" value="1"/>
</dbReference>
<dbReference type="RefSeq" id="WP_161744066.1">
    <property type="nucleotide sequence ID" value="NZ_JAAAMV010000011.1"/>
</dbReference>
<proteinExistence type="predicted"/>